<keyword evidence="3" id="KW-0600">Photoreceptor protein</keyword>
<dbReference type="EMBL" id="JAERQM010000005">
    <property type="protein sequence ID" value="MBU8545612.1"/>
    <property type="molecule type" value="Genomic_DNA"/>
</dbReference>
<evidence type="ECO:0000313" key="18">
    <source>
        <dbReference type="EMBL" id="MBU8545612.1"/>
    </source>
</evidence>
<dbReference type="InterPro" id="IPR013655">
    <property type="entry name" value="PAS_fold_3"/>
</dbReference>
<keyword evidence="12" id="KW-0067">ATP-binding</keyword>
<protein>
    <recommendedName>
        <fullName evidence="2">histidine kinase</fullName>
        <ecNumber evidence="2">2.7.13.3</ecNumber>
    </recommendedName>
</protein>
<comment type="caution">
    <text evidence="18">The sequence shown here is derived from an EMBL/GenBank/DDBJ whole genome shotgun (WGS) entry which is preliminary data.</text>
</comment>
<evidence type="ECO:0000256" key="3">
    <source>
        <dbReference type="ARBA" id="ARBA00022543"/>
    </source>
</evidence>
<name>A0ABS6HA66_9PROT</name>
<evidence type="ECO:0000256" key="13">
    <source>
        <dbReference type="ARBA" id="ARBA00022991"/>
    </source>
</evidence>
<keyword evidence="10" id="KW-0547">Nucleotide-binding</keyword>
<dbReference type="Pfam" id="PF08447">
    <property type="entry name" value="PAS_3"/>
    <property type="match status" value="2"/>
</dbReference>
<keyword evidence="6" id="KW-0285">Flavoprotein</keyword>
<keyword evidence="19" id="KW-1185">Reference proteome</keyword>
<evidence type="ECO:0000256" key="11">
    <source>
        <dbReference type="ARBA" id="ARBA00022777"/>
    </source>
</evidence>
<keyword evidence="9" id="KW-0677">Repeat</keyword>
<keyword evidence="4" id="KW-0597">Phosphoprotein</keyword>
<gene>
    <name evidence="18" type="ORF">JJQ90_17940</name>
</gene>
<evidence type="ECO:0000313" key="19">
    <source>
        <dbReference type="Proteomes" id="UP000689967"/>
    </source>
</evidence>
<accession>A0ABS6HA66</accession>
<dbReference type="Proteomes" id="UP000689967">
    <property type="component" value="Unassembled WGS sequence"/>
</dbReference>
<evidence type="ECO:0000256" key="8">
    <source>
        <dbReference type="ARBA" id="ARBA00022679"/>
    </source>
</evidence>
<dbReference type="PANTHER" id="PTHR41523:SF8">
    <property type="entry name" value="ETHYLENE RESPONSE SENSOR PROTEIN"/>
    <property type="match status" value="1"/>
</dbReference>
<keyword evidence="14" id="KW-0843">Virulence</keyword>
<dbReference type="InterPro" id="IPR001610">
    <property type="entry name" value="PAC"/>
</dbReference>
<dbReference type="PROSITE" id="PS50112">
    <property type="entry name" value="PAS"/>
    <property type="match status" value="1"/>
</dbReference>
<reference evidence="18 19" key="1">
    <citation type="submission" date="2021-01" db="EMBL/GenBank/DDBJ databases">
        <title>Roseomonas sp. nov, a bacterium isolated from an oil production mixture in Yumen Oilfield.</title>
        <authorList>
            <person name="Wu D."/>
        </authorList>
    </citation>
    <scope>NUCLEOTIDE SEQUENCE [LARGE SCALE GENOMIC DNA]</scope>
    <source>
        <strain evidence="18 19">ROY-5-3</strain>
    </source>
</reference>
<keyword evidence="5" id="KW-0716">Sensory transduction</keyword>
<evidence type="ECO:0000259" key="16">
    <source>
        <dbReference type="PROSITE" id="PS50112"/>
    </source>
</evidence>
<proteinExistence type="predicted"/>
<keyword evidence="15" id="KW-0675">Receptor</keyword>
<dbReference type="InterPro" id="IPR000014">
    <property type="entry name" value="PAS"/>
</dbReference>
<evidence type="ECO:0000256" key="1">
    <source>
        <dbReference type="ARBA" id="ARBA00000085"/>
    </source>
</evidence>
<feature type="domain" description="PAC" evidence="17">
    <location>
        <begin position="583"/>
        <end position="636"/>
    </location>
</feature>
<dbReference type="Pfam" id="PF07536">
    <property type="entry name" value="HWE_HK"/>
    <property type="match status" value="1"/>
</dbReference>
<dbReference type="InterPro" id="IPR000700">
    <property type="entry name" value="PAS-assoc_C"/>
</dbReference>
<evidence type="ECO:0000259" key="17">
    <source>
        <dbReference type="PROSITE" id="PS50113"/>
    </source>
</evidence>
<comment type="catalytic activity">
    <reaction evidence="1">
        <text>ATP + protein L-histidine = ADP + protein N-phospho-L-histidine.</text>
        <dbReference type="EC" id="2.7.13.3"/>
    </reaction>
</comment>
<dbReference type="SMART" id="SM00091">
    <property type="entry name" value="PAS"/>
    <property type="match status" value="2"/>
</dbReference>
<feature type="domain" description="PAS" evidence="16">
    <location>
        <begin position="383"/>
        <end position="457"/>
    </location>
</feature>
<evidence type="ECO:0000256" key="7">
    <source>
        <dbReference type="ARBA" id="ARBA00022643"/>
    </source>
</evidence>
<keyword evidence="13" id="KW-0157">Chromophore</keyword>
<keyword evidence="11" id="KW-0418">Kinase</keyword>
<dbReference type="InterPro" id="IPR011102">
    <property type="entry name" value="Sig_transdc_His_kinase_HWE"/>
</dbReference>
<evidence type="ECO:0000256" key="6">
    <source>
        <dbReference type="ARBA" id="ARBA00022630"/>
    </source>
</evidence>
<evidence type="ECO:0000256" key="10">
    <source>
        <dbReference type="ARBA" id="ARBA00022741"/>
    </source>
</evidence>
<dbReference type="PROSITE" id="PS50113">
    <property type="entry name" value="PAC"/>
    <property type="match status" value="2"/>
</dbReference>
<evidence type="ECO:0000256" key="5">
    <source>
        <dbReference type="ARBA" id="ARBA00022606"/>
    </source>
</evidence>
<feature type="domain" description="PAC" evidence="17">
    <location>
        <begin position="459"/>
        <end position="515"/>
    </location>
</feature>
<organism evidence="18 19">
    <name type="scientific">Falsiroseomonas oleicola</name>
    <dbReference type="NCBI Taxonomy" id="2801474"/>
    <lineage>
        <taxon>Bacteria</taxon>
        <taxon>Pseudomonadati</taxon>
        <taxon>Pseudomonadota</taxon>
        <taxon>Alphaproteobacteria</taxon>
        <taxon>Acetobacterales</taxon>
        <taxon>Roseomonadaceae</taxon>
        <taxon>Falsiroseomonas</taxon>
    </lineage>
</organism>
<evidence type="ECO:0000256" key="14">
    <source>
        <dbReference type="ARBA" id="ARBA00023026"/>
    </source>
</evidence>
<dbReference type="SMART" id="SM00911">
    <property type="entry name" value="HWE_HK"/>
    <property type="match status" value="1"/>
</dbReference>
<sequence>MDVRKALPVFTPFVTTDQELHKAVLPASFTPAPMPAEPAPQRRPHVLSPLFWGLAAAVAAPLLVGGVSAWRAWDSAWQAAEVEATRTAEAGAEYARRLLEGQVLKLERSQELLAGLTDAEILARQPELHTALAHVATEREPAEQAAFYIFAYDRDGGPLVASNLLPAPGPDPVISGRDFNQALRGDDPPWAFVSQVYVGRTTQRAYFSVVQRRRGTGNGLPEGAYDGVIAASIYLDHANAALTALASGPEARVALLRADGVLLARSDGFGGHAPETLRLSQDNPILAAMLRGQEQILEASPRITALRRVGGDWPIYAAAVRDPATVVTAWRRVVVPQLLLAFGSSLLLLLLARALLRRQRALEAANMALERRVEERTRDLRGRESLLRLAQQAAGAAAWSWQPDGESLHWSPEMFALLGLSPENDAAQATLEGFMSVVHPEDRPLLRSALISALAESSMSVEFRVFRRVPAGRRDVIWLLCRARLYPAEAGMPATLVGINIDITERRRAEARFEAATAAMAGFVYEWDMATGKVERTAGANQLLGDAAGLSGADWLARLHPEDRERVVEELRRLDQERDSDSYAFEYRVRRADGGWAWLWDRGRVTRDAASGAVAWMIGGAVDVTARRLAEERQFLLLREVDHRAKNALAVMKAALRLTPRDDAAAFASAVDGRIDALARAQALLSETSWSGTPLRQILESTLEAFIGAPDGEAPRVTMEGPELVLAASAIQPLAMAVHELATNATKYGALSCPGGRLAIAWRLREDTLELDWSERGGPELPLTPRQRGFGSRVVDATLRSQLGGTVEWHWEAEGLRLTLTMPTARVLVGSAGLPL</sequence>
<dbReference type="PANTHER" id="PTHR41523">
    <property type="entry name" value="TWO-COMPONENT SYSTEM SENSOR PROTEIN"/>
    <property type="match status" value="1"/>
</dbReference>
<evidence type="ECO:0000256" key="9">
    <source>
        <dbReference type="ARBA" id="ARBA00022737"/>
    </source>
</evidence>
<evidence type="ECO:0000256" key="4">
    <source>
        <dbReference type="ARBA" id="ARBA00022553"/>
    </source>
</evidence>
<evidence type="ECO:0000256" key="15">
    <source>
        <dbReference type="ARBA" id="ARBA00023170"/>
    </source>
</evidence>
<keyword evidence="7" id="KW-0288">FMN</keyword>
<dbReference type="NCBIfam" id="TIGR00229">
    <property type="entry name" value="sensory_box"/>
    <property type="match status" value="2"/>
</dbReference>
<dbReference type="EC" id="2.7.13.3" evidence="2"/>
<dbReference type="SMART" id="SM00086">
    <property type="entry name" value="PAC"/>
    <property type="match status" value="2"/>
</dbReference>
<dbReference type="RefSeq" id="WP_216877617.1">
    <property type="nucleotide sequence ID" value="NZ_JAERQM010000005.1"/>
</dbReference>
<keyword evidence="8" id="KW-0808">Transferase</keyword>
<evidence type="ECO:0000256" key="12">
    <source>
        <dbReference type="ARBA" id="ARBA00022840"/>
    </source>
</evidence>
<dbReference type="CDD" id="cd00130">
    <property type="entry name" value="PAS"/>
    <property type="match status" value="2"/>
</dbReference>
<evidence type="ECO:0000256" key="2">
    <source>
        <dbReference type="ARBA" id="ARBA00012438"/>
    </source>
</evidence>